<dbReference type="SUPFAM" id="SSF109604">
    <property type="entry name" value="HD-domain/PDEase-like"/>
    <property type="match status" value="1"/>
</dbReference>
<dbReference type="PROSITE" id="PS51832">
    <property type="entry name" value="HD_GYP"/>
    <property type="match status" value="1"/>
</dbReference>
<dbReference type="PANTHER" id="PTHR43155:SF2">
    <property type="entry name" value="CYCLIC DI-GMP PHOSPHODIESTERASE PA4108"/>
    <property type="match status" value="1"/>
</dbReference>
<dbReference type="Proteomes" id="UP000215224">
    <property type="component" value="Chromosome"/>
</dbReference>
<gene>
    <name evidence="2" type="ORF">BC6307_23020</name>
</gene>
<organism evidence="2 3">
    <name type="scientific">Sutcliffiella cohnii</name>
    <dbReference type="NCBI Taxonomy" id="33932"/>
    <lineage>
        <taxon>Bacteria</taxon>
        <taxon>Bacillati</taxon>
        <taxon>Bacillota</taxon>
        <taxon>Bacilli</taxon>
        <taxon>Bacillales</taxon>
        <taxon>Bacillaceae</taxon>
        <taxon>Sutcliffiella</taxon>
    </lineage>
</organism>
<dbReference type="CDD" id="cd00077">
    <property type="entry name" value="HDc"/>
    <property type="match status" value="1"/>
</dbReference>
<dbReference type="InterPro" id="IPR003607">
    <property type="entry name" value="HD/PDEase_dom"/>
</dbReference>
<dbReference type="PANTHER" id="PTHR43155">
    <property type="entry name" value="CYCLIC DI-GMP PHOSPHODIESTERASE PA4108-RELATED"/>
    <property type="match status" value="1"/>
</dbReference>
<keyword evidence="3" id="KW-1185">Reference proteome</keyword>
<dbReference type="EMBL" id="CP018866">
    <property type="protein sequence ID" value="AST93940.1"/>
    <property type="molecule type" value="Genomic_DNA"/>
</dbReference>
<proteinExistence type="predicted"/>
<dbReference type="InterPro" id="IPR037522">
    <property type="entry name" value="HD_GYP_dom"/>
</dbReference>
<name>A0A223KWU7_9BACI</name>
<sequence>MMLVKTEQLVKGCILAKDVKVITNRAIVTKKTILTEKHLEVLEAYLIDSVEVESVLASGEPFVPNEVPKGKKVQQPKNNFISIYSKSVQAYKSQYSKWQAGSTIDYVAVRNVTIQLIEQALKHEKEVFEVYHYSDEYEYIYHHAVASTLISSILAAHLGYEKKDIVQIAIAAFLMDCGMSRIDQRIIQSNSLLNREEFQQIKEHPVIGYQMVSKIPIIQDEIKIAILQHHERPDKSGYPFGLSSEKIHRYSKIIAVADVFHAMVCKRKYKAKQSPFKVLELLQQNTFGKFDLEVVNVLIKVISHLSVGAKIVLSDGKEAEVTFLEKEYPTRPLIKLKDTGEFIPLKQRLDLYIDKVIS</sequence>
<dbReference type="STRING" id="1314751.GCA_001591425_02850"/>
<dbReference type="GO" id="GO:0016787">
    <property type="term" value="F:hydrolase activity"/>
    <property type="evidence" value="ECO:0007669"/>
    <property type="project" value="UniProtKB-KW"/>
</dbReference>
<protein>
    <submittedName>
        <fullName evidence="2">Phosphohydrolase</fullName>
    </submittedName>
</protein>
<reference evidence="2 3" key="1">
    <citation type="submission" date="2016-12" db="EMBL/GenBank/DDBJ databases">
        <title>The whole genome sequencing and assembly of Bacillus cohnii DSM 6307T strain.</title>
        <authorList>
            <person name="Lee Y.-J."/>
            <person name="Yi H."/>
            <person name="Bahn Y.-S."/>
            <person name="Kim J.F."/>
            <person name="Lee D.-W."/>
        </authorList>
    </citation>
    <scope>NUCLEOTIDE SEQUENCE [LARGE SCALE GENOMIC DNA]</scope>
    <source>
        <strain evidence="2 3">DSM 6307</strain>
    </source>
</reference>
<dbReference type="KEGG" id="bcoh:BC6307_23020"/>
<dbReference type="Pfam" id="PF13487">
    <property type="entry name" value="HD_5"/>
    <property type="match status" value="1"/>
</dbReference>
<dbReference type="RefSeq" id="WP_235858172.1">
    <property type="nucleotide sequence ID" value="NZ_CP018866.1"/>
</dbReference>
<evidence type="ECO:0000313" key="3">
    <source>
        <dbReference type="Proteomes" id="UP000215224"/>
    </source>
</evidence>
<keyword evidence="2" id="KW-0378">Hydrolase</keyword>
<accession>A0A223KWU7</accession>
<feature type="domain" description="HD-GYP" evidence="1">
    <location>
        <begin position="118"/>
        <end position="314"/>
    </location>
</feature>
<dbReference type="Gene3D" id="1.10.3210.10">
    <property type="entry name" value="Hypothetical protein af1432"/>
    <property type="match status" value="1"/>
</dbReference>
<dbReference type="AlphaFoldDB" id="A0A223KWU7"/>
<evidence type="ECO:0000259" key="1">
    <source>
        <dbReference type="PROSITE" id="PS51832"/>
    </source>
</evidence>
<evidence type="ECO:0000313" key="2">
    <source>
        <dbReference type="EMBL" id="AST93940.1"/>
    </source>
</evidence>